<keyword evidence="2" id="KW-0597">Phosphoprotein</keyword>
<accession>A0A956NGJ1</accession>
<dbReference type="SUPFAM" id="SSF52172">
    <property type="entry name" value="CheY-like"/>
    <property type="match status" value="1"/>
</dbReference>
<dbReference type="InterPro" id="IPR011006">
    <property type="entry name" value="CheY-like_superfamily"/>
</dbReference>
<dbReference type="SMART" id="SM00448">
    <property type="entry name" value="REC"/>
    <property type="match status" value="1"/>
</dbReference>
<reference evidence="5" key="2">
    <citation type="journal article" date="2021" name="Microbiome">
        <title>Successional dynamics and alternative stable states in a saline activated sludge microbial community over 9 years.</title>
        <authorList>
            <person name="Wang Y."/>
            <person name="Ye J."/>
            <person name="Ju F."/>
            <person name="Liu L."/>
            <person name="Boyd J.A."/>
            <person name="Deng Y."/>
            <person name="Parks D.H."/>
            <person name="Jiang X."/>
            <person name="Yin X."/>
            <person name="Woodcroft B.J."/>
            <person name="Tyson G.W."/>
            <person name="Hugenholtz P."/>
            <person name="Polz M.F."/>
            <person name="Zhang T."/>
        </authorList>
    </citation>
    <scope>NUCLEOTIDE SEQUENCE</scope>
    <source>
        <strain evidence="5">HKST-UBA02</strain>
    </source>
</reference>
<dbReference type="GO" id="GO:0016791">
    <property type="term" value="F:phosphatase activity"/>
    <property type="evidence" value="ECO:0007669"/>
    <property type="project" value="TreeGrafter"/>
</dbReference>
<keyword evidence="1" id="KW-0378">Hydrolase</keyword>
<evidence type="ECO:0000313" key="6">
    <source>
        <dbReference type="Proteomes" id="UP000739538"/>
    </source>
</evidence>
<sequence>MTKGDGAAPRRRVLIVDDEPGMRYMARRVFQDRFDVVEAEHGEAALRILEEQSFHFAVVDVRLPGLSGLELLTRIKLLRPEIDVIVMTGSSADPDEVLEDSIRRKAFFFLRKPFPVSVLETLADRIVEIQAAREALDRQMRRLERDLEAARKFQRRLLPAPTFEESGVRIVSHHIASERLSGDFYDYWRLPGGEIAVLIADVMGHGPTAAMATGIIKSQLQRSLAESPDPAEALIQLEQELMRSQINGFVTAFLLVFGKDDVRYCGAGHPAVLGFTKTGAAFELTSNGIPVNTGFAQPERFTQSHARAEGDRFFLFTDGYTEGANGSDAMFGEAPEEGGPSPLLACVSGEIPKGAALEAVLTEVERAWVAHTGSRQSDDDRAVIGIEVS</sequence>
<feature type="coiled-coil region" evidence="3">
    <location>
        <begin position="119"/>
        <end position="153"/>
    </location>
</feature>
<name>A0A956NGJ1_UNCEI</name>
<dbReference type="InterPro" id="IPR052016">
    <property type="entry name" value="Bact_Sigma-Reg"/>
</dbReference>
<evidence type="ECO:0000313" key="5">
    <source>
        <dbReference type="EMBL" id="MCA9758397.1"/>
    </source>
</evidence>
<dbReference type="Pfam" id="PF00072">
    <property type="entry name" value="Response_reg"/>
    <property type="match status" value="1"/>
</dbReference>
<protein>
    <submittedName>
        <fullName evidence="5">Fused response regulator/phosphatase</fullName>
    </submittedName>
</protein>
<keyword evidence="3" id="KW-0175">Coiled coil</keyword>
<dbReference type="Gene3D" id="3.40.50.2300">
    <property type="match status" value="1"/>
</dbReference>
<dbReference type="InterPro" id="IPR036457">
    <property type="entry name" value="PPM-type-like_dom_sf"/>
</dbReference>
<evidence type="ECO:0000259" key="4">
    <source>
        <dbReference type="PROSITE" id="PS50110"/>
    </source>
</evidence>
<proteinExistence type="predicted"/>
<dbReference type="GO" id="GO:0000160">
    <property type="term" value="P:phosphorelay signal transduction system"/>
    <property type="evidence" value="ECO:0007669"/>
    <property type="project" value="InterPro"/>
</dbReference>
<reference evidence="5" key="1">
    <citation type="submission" date="2020-04" db="EMBL/GenBank/DDBJ databases">
        <authorList>
            <person name="Zhang T."/>
        </authorList>
    </citation>
    <scope>NUCLEOTIDE SEQUENCE</scope>
    <source>
        <strain evidence="5">HKST-UBA02</strain>
    </source>
</reference>
<dbReference type="SMART" id="SM00331">
    <property type="entry name" value="PP2C_SIG"/>
    <property type="match status" value="1"/>
</dbReference>
<dbReference type="Proteomes" id="UP000739538">
    <property type="component" value="Unassembled WGS sequence"/>
</dbReference>
<comment type="caution">
    <text evidence="5">The sequence shown here is derived from an EMBL/GenBank/DDBJ whole genome shotgun (WGS) entry which is preliminary data.</text>
</comment>
<dbReference type="InterPro" id="IPR001932">
    <property type="entry name" value="PPM-type_phosphatase-like_dom"/>
</dbReference>
<dbReference type="SUPFAM" id="SSF81606">
    <property type="entry name" value="PP2C-like"/>
    <property type="match status" value="1"/>
</dbReference>
<dbReference type="PROSITE" id="PS50110">
    <property type="entry name" value="RESPONSE_REGULATORY"/>
    <property type="match status" value="1"/>
</dbReference>
<dbReference type="PANTHER" id="PTHR43156">
    <property type="entry name" value="STAGE II SPORULATION PROTEIN E-RELATED"/>
    <property type="match status" value="1"/>
</dbReference>
<dbReference type="InterPro" id="IPR001789">
    <property type="entry name" value="Sig_transdc_resp-reg_receiver"/>
</dbReference>
<evidence type="ECO:0000256" key="1">
    <source>
        <dbReference type="ARBA" id="ARBA00022801"/>
    </source>
</evidence>
<dbReference type="CDD" id="cd00156">
    <property type="entry name" value="REC"/>
    <property type="match status" value="1"/>
</dbReference>
<organism evidence="5 6">
    <name type="scientific">Eiseniibacteriota bacterium</name>
    <dbReference type="NCBI Taxonomy" id="2212470"/>
    <lineage>
        <taxon>Bacteria</taxon>
        <taxon>Candidatus Eiseniibacteriota</taxon>
    </lineage>
</organism>
<dbReference type="AlphaFoldDB" id="A0A956NGJ1"/>
<evidence type="ECO:0000256" key="2">
    <source>
        <dbReference type="PROSITE-ProRule" id="PRU00169"/>
    </source>
</evidence>
<dbReference type="Pfam" id="PF07228">
    <property type="entry name" value="SpoIIE"/>
    <property type="match status" value="1"/>
</dbReference>
<dbReference type="PANTHER" id="PTHR43156:SF2">
    <property type="entry name" value="STAGE II SPORULATION PROTEIN E"/>
    <property type="match status" value="1"/>
</dbReference>
<dbReference type="EMBL" id="JAGQHS010000168">
    <property type="protein sequence ID" value="MCA9758397.1"/>
    <property type="molecule type" value="Genomic_DNA"/>
</dbReference>
<gene>
    <name evidence="5" type="ORF">KDA27_21555</name>
</gene>
<dbReference type="Gene3D" id="3.60.40.10">
    <property type="entry name" value="PPM-type phosphatase domain"/>
    <property type="match status" value="1"/>
</dbReference>
<evidence type="ECO:0000256" key="3">
    <source>
        <dbReference type="SAM" id="Coils"/>
    </source>
</evidence>
<feature type="modified residue" description="4-aspartylphosphate" evidence="2">
    <location>
        <position position="60"/>
    </location>
</feature>
<feature type="domain" description="Response regulatory" evidence="4">
    <location>
        <begin position="12"/>
        <end position="127"/>
    </location>
</feature>